<evidence type="ECO:0000256" key="6">
    <source>
        <dbReference type="ARBA" id="ARBA00022777"/>
    </source>
</evidence>
<evidence type="ECO:0000256" key="3">
    <source>
        <dbReference type="ARBA" id="ARBA00022553"/>
    </source>
</evidence>
<dbReference type="CDD" id="cd00130">
    <property type="entry name" value="PAS"/>
    <property type="match status" value="1"/>
</dbReference>
<dbReference type="SMART" id="SM00091">
    <property type="entry name" value="PAS"/>
    <property type="match status" value="2"/>
</dbReference>
<dbReference type="CDD" id="cd00082">
    <property type="entry name" value="HisKA"/>
    <property type="match status" value="1"/>
</dbReference>
<dbReference type="PROSITE" id="PS50110">
    <property type="entry name" value="RESPONSE_REGULATORY"/>
    <property type="match status" value="1"/>
</dbReference>
<sequence length="579" mass="63793">MSHTGCIADGLEFLKSHSPDVLILDLNPKGGNGIGVVRTIRSTYPGLPIIVLTSGENEDTATDVQGFGAQDYLVKGKFDAAMLNRSVRYAIDCKNRDMALSKHQTLLHTFIDALDHPLMLIDSDSGDITMANAKARKLFSGILFSGDAACDPTGPAPLPGVLAELIEQVKTRQTVISRYVNMTLEKGRQIRLAFYGCPLPSSSDSSGRVVLYGHDITWLSKLQPDWPVLVTAMEQFPEAVLIMDEDRTIRYVNPAFETQFGYSNAEINGKSPNLLIPVKQLPDLDALIRQSIEHGEAWAESLVCRKKDLSLLEVNVRVSPVFDDLGRLINIVAVTQDVTGKKRLKSIEEASSMTENLGSIFSGIRHEIGNPMNSIKMALTVLNKNLGHYPEATIQEFIERSLNEVERVESLLKEFKNFSLFESPSVEKNRIDVILQGFLGGMKKKESARHIAVSGPPVRDRKEVWAYTDPQALEQVLATLTDNAIDALESTAQPRIQFRLTESAGLVHLDISDNGCGMTEDQQKALFTPFNTSKMNGTGLGLVMVKKMLARMDTTIRIKSSPEAGTCVTLAIPTEKNRH</sequence>
<keyword evidence="8" id="KW-0902">Two-component regulatory system</keyword>
<feature type="domain" description="Response regulatory" evidence="11">
    <location>
        <begin position="1"/>
        <end position="90"/>
    </location>
</feature>
<evidence type="ECO:0000313" key="14">
    <source>
        <dbReference type="EMBL" id="BCS96360.1"/>
    </source>
</evidence>
<dbReference type="Pfam" id="PF00989">
    <property type="entry name" value="PAS"/>
    <property type="match status" value="1"/>
</dbReference>
<dbReference type="PROSITE" id="PS50113">
    <property type="entry name" value="PAC"/>
    <property type="match status" value="1"/>
</dbReference>
<dbReference type="SUPFAM" id="SSF55785">
    <property type="entry name" value="PYP-like sensor domain (PAS domain)"/>
    <property type="match status" value="2"/>
</dbReference>
<evidence type="ECO:0000256" key="9">
    <source>
        <dbReference type="PROSITE-ProRule" id="PRU00169"/>
    </source>
</evidence>
<dbReference type="InterPro" id="IPR003594">
    <property type="entry name" value="HATPase_dom"/>
</dbReference>
<reference evidence="14 15" key="1">
    <citation type="submission" date="2021-02" db="EMBL/GenBank/DDBJ databases">
        <title>Complete genome of Desulfoluna sp. strain ASN36.</title>
        <authorList>
            <person name="Takahashi A."/>
            <person name="Kojima H."/>
            <person name="Fukui M."/>
        </authorList>
    </citation>
    <scope>NUCLEOTIDE SEQUENCE [LARGE SCALE GENOMIC DNA]</scope>
    <source>
        <strain evidence="14 15">ASN36</strain>
    </source>
</reference>
<evidence type="ECO:0000259" key="12">
    <source>
        <dbReference type="PROSITE" id="PS50112"/>
    </source>
</evidence>
<evidence type="ECO:0000256" key="5">
    <source>
        <dbReference type="ARBA" id="ARBA00022741"/>
    </source>
</evidence>
<dbReference type="PANTHER" id="PTHR43065:SF46">
    <property type="entry name" value="C4-DICARBOXYLATE TRANSPORT SENSOR PROTEIN DCTB"/>
    <property type="match status" value="1"/>
</dbReference>
<keyword evidence="5" id="KW-0547">Nucleotide-binding</keyword>
<evidence type="ECO:0000259" key="11">
    <source>
        <dbReference type="PROSITE" id="PS50110"/>
    </source>
</evidence>
<organism evidence="14 15">
    <name type="scientific">Desulfoluna limicola</name>
    <dbReference type="NCBI Taxonomy" id="2810562"/>
    <lineage>
        <taxon>Bacteria</taxon>
        <taxon>Pseudomonadati</taxon>
        <taxon>Thermodesulfobacteriota</taxon>
        <taxon>Desulfobacteria</taxon>
        <taxon>Desulfobacterales</taxon>
        <taxon>Desulfolunaceae</taxon>
        <taxon>Desulfoluna</taxon>
    </lineage>
</organism>
<dbReference type="InterPro" id="IPR004358">
    <property type="entry name" value="Sig_transdc_His_kin-like_C"/>
</dbReference>
<dbReference type="SUPFAM" id="SSF52172">
    <property type="entry name" value="CheY-like"/>
    <property type="match status" value="1"/>
</dbReference>
<accession>A0ABN6F3Z2</accession>
<feature type="domain" description="PAC" evidence="13">
    <location>
        <begin position="297"/>
        <end position="350"/>
    </location>
</feature>
<keyword evidence="6" id="KW-0418">Kinase</keyword>
<keyword evidence="15" id="KW-1185">Reference proteome</keyword>
<dbReference type="InterPro" id="IPR000014">
    <property type="entry name" value="PAS"/>
</dbReference>
<evidence type="ECO:0000256" key="2">
    <source>
        <dbReference type="ARBA" id="ARBA00012438"/>
    </source>
</evidence>
<dbReference type="Proteomes" id="UP001320148">
    <property type="component" value="Chromosome"/>
</dbReference>
<keyword evidence="4" id="KW-0808">Transferase</keyword>
<protein>
    <recommendedName>
        <fullName evidence="2">histidine kinase</fullName>
        <ecNumber evidence="2">2.7.13.3</ecNumber>
    </recommendedName>
</protein>
<dbReference type="EMBL" id="AP024488">
    <property type="protein sequence ID" value="BCS96360.1"/>
    <property type="molecule type" value="Genomic_DNA"/>
</dbReference>
<dbReference type="InterPro" id="IPR036097">
    <property type="entry name" value="HisK_dim/P_sf"/>
</dbReference>
<proteinExistence type="predicted"/>
<dbReference type="Gene3D" id="3.30.565.10">
    <property type="entry name" value="Histidine kinase-like ATPase, C-terminal domain"/>
    <property type="match status" value="1"/>
</dbReference>
<dbReference type="InterPro" id="IPR003661">
    <property type="entry name" value="HisK_dim/P_dom"/>
</dbReference>
<dbReference type="SMART" id="SM00388">
    <property type="entry name" value="HisKA"/>
    <property type="match status" value="1"/>
</dbReference>
<dbReference type="InterPro" id="IPR035965">
    <property type="entry name" value="PAS-like_dom_sf"/>
</dbReference>
<dbReference type="Pfam" id="PF00072">
    <property type="entry name" value="Response_reg"/>
    <property type="match status" value="1"/>
</dbReference>
<comment type="catalytic activity">
    <reaction evidence="1">
        <text>ATP + protein L-histidine = ADP + protein N-phospho-L-histidine.</text>
        <dbReference type="EC" id="2.7.13.3"/>
    </reaction>
</comment>
<evidence type="ECO:0000313" key="15">
    <source>
        <dbReference type="Proteomes" id="UP001320148"/>
    </source>
</evidence>
<keyword evidence="7" id="KW-0067">ATP-binding</keyword>
<dbReference type="SMART" id="SM00387">
    <property type="entry name" value="HATPase_c"/>
    <property type="match status" value="1"/>
</dbReference>
<dbReference type="InterPro" id="IPR036890">
    <property type="entry name" value="HATPase_C_sf"/>
</dbReference>
<dbReference type="InterPro" id="IPR011006">
    <property type="entry name" value="CheY-like_superfamily"/>
</dbReference>
<evidence type="ECO:0000259" key="10">
    <source>
        <dbReference type="PROSITE" id="PS50109"/>
    </source>
</evidence>
<dbReference type="InterPro" id="IPR013767">
    <property type="entry name" value="PAS_fold"/>
</dbReference>
<dbReference type="PANTHER" id="PTHR43065">
    <property type="entry name" value="SENSOR HISTIDINE KINASE"/>
    <property type="match status" value="1"/>
</dbReference>
<dbReference type="Pfam" id="PF00512">
    <property type="entry name" value="HisKA"/>
    <property type="match status" value="1"/>
</dbReference>
<evidence type="ECO:0000256" key="8">
    <source>
        <dbReference type="ARBA" id="ARBA00023012"/>
    </source>
</evidence>
<feature type="domain" description="Histidine kinase" evidence="10">
    <location>
        <begin position="363"/>
        <end position="576"/>
    </location>
</feature>
<dbReference type="InterPro" id="IPR001789">
    <property type="entry name" value="Sig_transdc_resp-reg_receiver"/>
</dbReference>
<feature type="domain" description="PAS" evidence="12">
    <location>
        <begin position="225"/>
        <end position="295"/>
    </location>
</feature>
<dbReference type="PRINTS" id="PR00344">
    <property type="entry name" value="BCTRLSENSOR"/>
</dbReference>
<dbReference type="Gene3D" id="3.30.450.20">
    <property type="entry name" value="PAS domain"/>
    <property type="match status" value="1"/>
</dbReference>
<dbReference type="InterPro" id="IPR000700">
    <property type="entry name" value="PAS-assoc_C"/>
</dbReference>
<gene>
    <name evidence="14" type="ORF">DSLASN_19920</name>
</gene>
<dbReference type="CDD" id="cd00156">
    <property type="entry name" value="REC"/>
    <property type="match status" value="1"/>
</dbReference>
<dbReference type="SUPFAM" id="SSF55874">
    <property type="entry name" value="ATPase domain of HSP90 chaperone/DNA topoisomerase II/histidine kinase"/>
    <property type="match status" value="1"/>
</dbReference>
<evidence type="ECO:0000256" key="7">
    <source>
        <dbReference type="ARBA" id="ARBA00022840"/>
    </source>
</evidence>
<evidence type="ECO:0000256" key="1">
    <source>
        <dbReference type="ARBA" id="ARBA00000085"/>
    </source>
</evidence>
<dbReference type="SUPFAM" id="SSF47384">
    <property type="entry name" value="Homodimeric domain of signal transducing histidine kinase"/>
    <property type="match status" value="1"/>
</dbReference>
<dbReference type="InterPro" id="IPR005467">
    <property type="entry name" value="His_kinase_dom"/>
</dbReference>
<dbReference type="PROSITE" id="PS50109">
    <property type="entry name" value="HIS_KIN"/>
    <property type="match status" value="1"/>
</dbReference>
<dbReference type="NCBIfam" id="TIGR00229">
    <property type="entry name" value="sensory_box"/>
    <property type="match status" value="1"/>
</dbReference>
<dbReference type="Pfam" id="PF02518">
    <property type="entry name" value="HATPase_c"/>
    <property type="match status" value="1"/>
</dbReference>
<keyword evidence="3 9" id="KW-0597">Phosphoprotein</keyword>
<feature type="modified residue" description="4-aspartylphosphate" evidence="9">
    <location>
        <position position="25"/>
    </location>
</feature>
<name>A0ABN6F3Z2_9BACT</name>
<dbReference type="Gene3D" id="1.10.287.130">
    <property type="match status" value="1"/>
</dbReference>
<evidence type="ECO:0000259" key="13">
    <source>
        <dbReference type="PROSITE" id="PS50113"/>
    </source>
</evidence>
<dbReference type="EC" id="2.7.13.3" evidence="2"/>
<evidence type="ECO:0000256" key="4">
    <source>
        <dbReference type="ARBA" id="ARBA00022679"/>
    </source>
</evidence>
<dbReference type="Gene3D" id="3.40.50.2300">
    <property type="match status" value="1"/>
</dbReference>
<dbReference type="PROSITE" id="PS50112">
    <property type="entry name" value="PAS"/>
    <property type="match status" value="1"/>
</dbReference>